<reference evidence="1 2" key="1">
    <citation type="submission" date="2015-10" db="EMBL/GenBank/DDBJ databases">
        <title>Genome sequencing of Penicillium freii.</title>
        <authorList>
            <person name="Nguyen H.D."/>
            <person name="Visagie C.M."/>
            <person name="Seifert K.A."/>
        </authorList>
    </citation>
    <scope>NUCLEOTIDE SEQUENCE [LARGE SCALE GENOMIC DNA]</scope>
    <source>
        <strain evidence="1 2">DAOM 242723</strain>
    </source>
</reference>
<name>A0A101MQL6_PENFR</name>
<comment type="caution">
    <text evidence="1">The sequence shown here is derived from an EMBL/GenBank/DDBJ whole genome shotgun (WGS) entry which is preliminary data.</text>
</comment>
<organism evidence="1 2">
    <name type="scientific">Penicillium freii</name>
    <dbReference type="NCBI Taxonomy" id="48697"/>
    <lineage>
        <taxon>Eukaryota</taxon>
        <taxon>Fungi</taxon>
        <taxon>Dikarya</taxon>
        <taxon>Ascomycota</taxon>
        <taxon>Pezizomycotina</taxon>
        <taxon>Eurotiomycetes</taxon>
        <taxon>Eurotiomycetidae</taxon>
        <taxon>Eurotiales</taxon>
        <taxon>Aspergillaceae</taxon>
        <taxon>Penicillium</taxon>
    </lineage>
</organism>
<dbReference type="EMBL" id="LLXE01000037">
    <property type="protein sequence ID" value="KUM64917.1"/>
    <property type="molecule type" value="Genomic_DNA"/>
</dbReference>
<dbReference type="Proteomes" id="UP000055045">
    <property type="component" value="Unassembled WGS sequence"/>
</dbReference>
<keyword evidence="2" id="KW-1185">Reference proteome</keyword>
<dbReference type="AlphaFoldDB" id="A0A101MQL6"/>
<evidence type="ECO:0000313" key="1">
    <source>
        <dbReference type="EMBL" id="KUM64917.1"/>
    </source>
</evidence>
<protein>
    <submittedName>
        <fullName evidence="1">Uncharacterized protein</fullName>
    </submittedName>
</protein>
<accession>A0A101MQL6</accession>
<gene>
    <name evidence="1" type="ORF">ACN42_g2163</name>
</gene>
<sequence length="134" mass="14977">MIIFQFPAPNEDSPFYQTRRSVTSDSDGYHGNKYFVGRLIGIRVEPSAQKTAPVSNKIRSDSRVLNETIGLVLFAVSAKLDAIGRPLAITVFGPRIGIAFIGPHSRLRRMAMDTKKDRDMSLDRSMHLNRSIEA</sequence>
<proteinExistence type="predicted"/>
<evidence type="ECO:0000313" key="2">
    <source>
        <dbReference type="Proteomes" id="UP000055045"/>
    </source>
</evidence>